<feature type="region of interest" description="Disordered" evidence="3">
    <location>
        <begin position="717"/>
        <end position="863"/>
    </location>
</feature>
<dbReference type="SUPFAM" id="SSF52540">
    <property type="entry name" value="P-loop containing nucleoside triphosphate hydrolases"/>
    <property type="match status" value="1"/>
</dbReference>
<dbReference type="InterPro" id="IPR002110">
    <property type="entry name" value="Ankyrin_rpt"/>
</dbReference>
<feature type="region of interest" description="Disordered" evidence="3">
    <location>
        <begin position="1429"/>
        <end position="1449"/>
    </location>
</feature>
<evidence type="ECO:0000313" key="5">
    <source>
        <dbReference type="EMBL" id="PMD15728.1"/>
    </source>
</evidence>
<evidence type="ECO:0000313" key="6">
    <source>
        <dbReference type="Proteomes" id="UP000235672"/>
    </source>
</evidence>
<dbReference type="SUPFAM" id="SSF48403">
    <property type="entry name" value="Ankyrin repeat"/>
    <property type="match status" value="1"/>
</dbReference>
<evidence type="ECO:0000256" key="1">
    <source>
        <dbReference type="ARBA" id="ARBA00022737"/>
    </source>
</evidence>
<feature type="compositionally biased region" description="Pro residues" evidence="3">
    <location>
        <begin position="723"/>
        <end position="794"/>
    </location>
</feature>
<sequence length="1836" mass="206038">MHTLRKDYWGEALSNLEKHKQDRIKQELLNKKDLTSITSWPDIIAGMCSREQVGLQTKERKLRFAGREIDLRKMMDGWTEFLDKIKQIEDVAANADPIHAGLPWAAVRFILTVVIASKEQNAAIYVGIGRVLVLVNRGAAYELQLAQLDEDLLAASSNFEASLTKLYARLLDFLASALLVQDKNAIERTFYALWTPKDITSFGEQCIDLEKILDIESGLIDKRDNRKTSEKVKILLNATKSLERIAMDTKALLEALRRERDDALGWVSKLPVLDHHADAKNDRAPGTGQWVFKKPEFVGWDRTPKASFLWIHGIPGAGKTKLVSAVVDHFLQLQEKEWDSNLNDGTDSNSPEDISFQNISPARSKIALAFFYCRRAEGERRKPENILCSFIKQLAVINDRNLDLLREKYLEKGGRGFLSNVLGLIESETLLSRMIEQNSQTILVLDALDECEEDSRHSLMTILSELVEKDLRVKVLISSRRDDDILAEFEKKDNFNISATDNGEDIMSFVRGKINEYRNSDSRGRRRASFVISDLLEQQIIDVFLEKSNGMFQWAAMHIAHLLSLHRPSEIAKALPNLPRGLEKTYDAIFERIMNQEEGLRDIALRTFHWMLAQDGTSDLEHLLAAVYQDPDGDEVSPVDLDPDVILKACQNLVVEEGRYDSTFNFNDVQDRDDLGSVPPYGPNRNSSDFFTYAFHRVPLPVRPRLPNYISRRFPSLEHSPRIPWPEGSPKPAPSPPGLPPPPPPRIPWPEGSPKPAPSPPGLPPPPPPRIPWPKGSPKPAPPPPGLPPPPLPRIPWLEGSPIPGPLPTPPGISWTGGPPIPGPRPPPSPLIAWVRGSPRPSPPPGPGSRPNTPITSHLNSTARERIIKNYKISRRITAIPPGIRSSSSPPTRTSPPCTWTTTPHTPPTISDPRSGTNTPVTPLDIHSSSNSPLPSSSLVFHPPSPVLRSLHLPPPPSTPSWARPLPPSLFAGPAWTRRRQLRFSHLSVQEYCERLRWTSEVSHCFAAKICLLFLSHLEIQEKPVPDRSWTSQRDPLPWQKDDLRTIPSLELALTNSLFRSVRNFADSFWIYNVQRSCNQTGDCQDKKLITALAHFLGFPGKTSLNFERWLRRFTTRSHIIWSEDALLPSFWSVSDRRRTAKLNWIHPMKLQFHEESRLVAGFFGLDQILLPSVAEVLPTWDTAWLEEFLSGDACALLFSHMSWIPLLSSMLKQLPEEFTTNILWRFVESIKTHRLEHIYSSSFLDYSTLCLNLAELIHLLRDRNRGNMYGEIVCSLLYPGFTQPSSFVSDGRLWKLIKKLLARGANIGLPFRAAMVAGEWHDMVQLIECGFNPGTDSLAMVLAESPYSRLSPSLDLCHVLVDQGADVNANYRDSDYPDWLQTPLIAASILGELPLINWLLSAKANVDSIPMRHDDYRISHASCSDRQTSGNIQLRTTSSPSKNAEMEPIRLQPRSKEDPVPEKIWYSTPLIEACARGHDEICEALVAAGANINAVMKPYIGRFGTALVAACTQRYKHIFWILLKDPAIDITTATWRIRRARECRREYIEPIYDPAYRRPYIKPLYGPVYTFPLVAAASSGHYDICLELIERGADVNAIPLDTNGEFHTEGTALIRATACNYFGICKLLVLHGADVNIVVPEAAHYPTALFAAAMQGRGAIIRWLLSQGAEINHHLLSGFPDFCKRILDGTYRKNKMIPPCLSVDEFDVRFYDKKEIDGMISAELASRLVSSGIRVNRDVIRSEGSIKSIKALSALGCGSRLSDEIPERASQQGGSMNLRVMCGFLTESILEKHRNETRSYNLAGDDPGWADGAIPHTGWAVSPSSSGSQYIYTTV</sequence>
<feature type="compositionally biased region" description="Low complexity" evidence="3">
    <location>
        <begin position="886"/>
        <end position="913"/>
    </location>
</feature>
<dbReference type="PANTHER" id="PTHR10039:SF15">
    <property type="entry name" value="NACHT DOMAIN-CONTAINING PROTEIN"/>
    <property type="match status" value="1"/>
</dbReference>
<dbReference type="PANTHER" id="PTHR10039">
    <property type="entry name" value="AMELOGENIN"/>
    <property type="match status" value="1"/>
</dbReference>
<dbReference type="Pfam" id="PF12796">
    <property type="entry name" value="Ank_2"/>
    <property type="match status" value="1"/>
</dbReference>
<dbReference type="PRINTS" id="PR01217">
    <property type="entry name" value="PRICHEXTENSN"/>
</dbReference>
<dbReference type="STRING" id="1745343.A0A2J6PNX5"/>
<evidence type="ECO:0000256" key="3">
    <source>
        <dbReference type="SAM" id="MobiDB-lite"/>
    </source>
</evidence>
<feature type="domain" description="Nephrocystin 3-like N-terminal" evidence="4">
    <location>
        <begin position="286"/>
        <end position="480"/>
    </location>
</feature>
<dbReference type="Gene3D" id="1.25.40.20">
    <property type="entry name" value="Ankyrin repeat-containing domain"/>
    <property type="match status" value="2"/>
</dbReference>
<feature type="region of interest" description="Disordered" evidence="3">
    <location>
        <begin position="878"/>
        <end position="937"/>
    </location>
</feature>
<dbReference type="SMART" id="SM00248">
    <property type="entry name" value="ANK"/>
    <property type="match status" value="6"/>
</dbReference>
<proteinExistence type="predicted"/>
<organism evidence="5 6">
    <name type="scientific">Hyaloscypha hepaticicola</name>
    <dbReference type="NCBI Taxonomy" id="2082293"/>
    <lineage>
        <taxon>Eukaryota</taxon>
        <taxon>Fungi</taxon>
        <taxon>Dikarya</taxon>
        <taxon>Ascomycota</taxon>
        <taxon>Pezizomycotina</taxon>
        <taxon>Leotiomycetes</taxon>
        <taxon>Helotiales</taxon>
        <taxon>Hyaloscyphaceae</taxon>
        <taxon>Hyaloscypha</taxon>
    </lineage>
</organism>
<dbReference type="InterPro" id="IPR036770">
    <property type="entry name" value="Ankyrin_rpt-contain_sf"/>
</dbReference>
<gene>
    <name evidence="5" type="ORF">NA56DRAFT_709611</name>
</gene>
<dbReference type="Pfam" id="PF00023">
    <property type="entry name" value="Ank"/>
    <property type="match status" value="1"/>
</dbReference>
<protein>
    <recommendedName>
        <fullName evidence="4">Nephrocystin 3-like N-terminal domain-containing protein</fullName>
    </recommendedName>
</protein>
<keyword evidence="2" id="KW-0040">ANK repeat</keyword>
<dbReference type="Proteomes" id="UP000235672">
    <property type="component" value="Unassembled WGS sequence"/>
</dbReference>
<dbReference type="OrthoDB" id="7464126at2759"/>
<accession>A0A2J6PNX5</accession>
<dbReference type="Gene3D" id="3.40.50.300">
    <property type="entry name" value="P-loop containing nucleotide triphosphate hydrolases"/>
    <property type="match status" value="1"/>
</dbReference>
<feature type="compositionally biased region" description="Polar residues" evidence="3">
    <location>
        <begin position="1429"/>
        <end position="1443"/>
    </location>
</feature>
<feature type="compositionally biased region" description="Pro residues" evidence="3">
    <location>
        <begin position="819"/>
        <end position="830"/>
    </location>
</feature>
<dbReference type="PROSITE" id="PS50088">
    <property type="entry name" value="ANK_REPEAT"/>
    <property type="match status" value="1"/>
</dbReference>
<reference evidence="5 6" key="1">
    <citation type="submission" date="2016-05" db="EMBL/GenBank/DDBJ databases">
        <title>A degradative enzymes factory behind the ericoid mycorrhizal symbiosis.</title>
        <authorList>
            <consortium name="DOE Joint Genome Institute"/>
            <person name="Martino E."/>
            <person name="Morin E."/>
            <person name="Grelet G."/>
            <person name="Kuo A."/>
            <person name="Kohler A."/>
            <person name="Daghino S."/>
            <person name="Barry K."/>
            <person name="Choi C."/>
            <person name="Cichocki N."/>
            <person name="Clum A."/>
            <person name="Copeland A."/>
            <person name="Hainaut M."/>
            <person name="Haridas S."/>
            <person name="Labutti K."/>
            <person name="Lindquist E."/>
            <person name="Lipzen A."/>
            <person name="Khouja H.-R."/>
            <person name="Murat C."/>
            <person name="Ohm R."/>
            <person name="Olson A."/>
            <person name="Spatafora J."/>
            <person name="Veneault-Fourrey C."/>
            <person name="Henrissat B."/>
            <person name="Grigoriev I."/>
            <person name="Martin F."/>
            <person name="Perotto S."/>
        </authorList>
    </citation>
    <scope>NUCLEOTIDE SEQUENCE [LARGE SCALE GENOMIC DNA]</scope>
    <source>
        <strain evidence="5 6">UAMH 7357</strain>
    </source>
</reference>
<dbReference type="Pfam" id="PF24883">
    <property type="entry name" value="NPHP3_N"/>
    <property type="match status" value="1"/>
</dbReference>
<feature type="compositionally biased region" description="Polar residues" evidence="3">
    <location>
        <begin position="852"/>
        <end position="862"/>
    </location>
</feature>
<keyword evidence="6" id="KW-1185">Reference proteome</keyword>
<feature type="compositionally biased region" description="Low complexity" evidence="3">
    <location>
        <begin position="928"/>
        <end position="937"/>
    </location>
</feature>
<evidence type="ECO:0000256" key="2">
    <source>
        <dbReference type="PROSITE-ProRule" id="PRU00023"/>
    </source>
</evidence>
<evidence type="ECO:0000259" key="4">
    <source>
        <dbReference type="Pfam" id="PF24883"/>
    </source>
</evidence>
<dbReference type="EMBL" id="KZ613511">
    <property type="protein sequence ID" value="PMD15728.1"/>
    <property type="molecule type" value="Genomic_DNA"/>
</dbReference>
<keyword evidence="1" id="KW-0677">Repeat</keyword>
<feature type="repeat" description="ANK" evidence="2">
    <location>
        <begin position="1469"/>
        <end position="1498"/>
    </location>
</feature>
<name>A0A2J6PNX5_9HELO</name>
<dbReference type="InterPro" id="IPR056884">
    <property type="entry name" value="NPHP3-like_N"/>
</dbReference>
<dbReference type="InterPro" id="IPR027417">
    <property type="entry name" value="P-loop_NTPase"/>
</dbReference>